<dbReference type="PANTHER" id="PTHR24088:SF0">
    <property type="entry name" value="SMALL RIBOSOMAL SUBUNIT PROTEIN US17M"/>
    <property type="match status" value="1"/>
</dbReference>
<dbReference type="GO" id="GO:0032543">
    <property type="term" value="P:mitochondrial translation"/>
    <property type="evidence" value="ECO:0007669"/>
    <property type="project" value="TreeGrafter"/>
</dbReference>
<dbReference type="GO" id="GO:0005763">
    <property type="term" value="C:mitochondrial small ribosomal subunit"/>
    <property type="evidence" value="ECO:0007669"/>
    <property type="project" value="InterPro"/>
</dbReference>
<reference evidence="2" key="1">
    <citation type="submission" date="2025-08" db="UniProtKB">
        <authorList>
            <consortium name="RefSeq"/>
        </authorList>
    </citation>
    <scope>IDENTIFICATION</scope>
    <source>
        <strain evidence="2">USDA-PBARC FA_bdor</strain>
        <tissue evidence="2">Whole organism</tissue>
    </source>
</reference>
<dbReference type="CTD" id="51373"/>
<gene>
    <name evidence="2" type="primary">mRpS17</name>
</gene>
<dbReference type="InterPro" id="IPR039193">
    <property type="entry name" value="Ribosomal_uS17m_metazoa"/>
</dbReference>
<protein>
    <submittedName>
        <fullName evidence="2">28S ribosomal protein S17, mitochondrial</fullName>
    </submittedName>
</protein>
<dbReference type="GeneID" id="105264626"/>
<dbReference type="PANTHER" id="PTHR24088">
    <property type="entry name" value="28S RIBOSOMAL PROTEIN S17, MITOCHONDRIAL"/>
    <property type="match status" value="1"/>
</dbReference>
<keyword evidence="1" id="KW-1185">Reference proteome</keyword>
<evidence type="ECO:0000313" key="1">
    <source>
        <dbReference type="Proteomes" id="UP000694866"/>
    </source>
</evidence>
<keyword evidence="2" id="KW-0687">Ribonucleoprotein</keyword>
<dbReference type="KEGG" id="fas:105264626"/>
<evidence type="ECO:0000313" key="2">
    <source>
        <dbReference type="RefSeq" id="XP_011299927.1"/>
    </source>
</evidence>
<dbReference type="Gene3D" id="2.40.50.140">
    <property type="entry name" value="Nucleic acid-binding proteins"/>
    <property type="match status" value="1"/>
</dbReference>
<dbReference type="RefSeq" id="XP_011299927.1">
    <property type="nucleotide sequence ID" value="XM_011301625.1"/>
</dbReference>
<dbReference type="GO" id="GO:0003735">
    <property type="term" value="F:structural constituent of ribosome"/>
    <property type="evidence" value="ECO:0007669"/>
    <property type="project" value="InterPro"/>
</dbReference>
<dbReference type="SUPFAM" id="SSF50249">
    <property type="entry name" value="Nucleic acid-binding proteins"/>
    <property type="match status" value="1"/>
</dbReference>
<dbReference type="InterPro" id="IPR012340">
    <property type="entry name" value="NA-bd_OB-fold"/>
</dbReference>
<organism evidence="1 2">
    <name type="scientific">Fopius arisanus</name>
    <dbReference type="NCBI Taxonomy" id="64838"/>
    <lineage>
        <taxon>Eukaryota</taxon>
        <taxon>Metazoa</taxon>
        <taxon>Ecdysozoa</taxon>
        <taxon>Arthropoda</taxon>
        <taxon>Hexapoda</taxon>
        <taxon>Insecta</taxon>
        <taxon>Pterygota</taxon>
        <taxon>Neoptera</taxon>
        <taxon>Endopterygota</taxon>
        <taxon>Hymenoptera</taxon>
        <taxon>Apocrita</taxon>
        <taxon>Ichneumonoidea</taxon>
        <taxon>Braconidae</taxon>
        <taxon>Opiinae</taxon>
        <taxon>Fopius</taxon>
    </lineage>
</organism>
<dbReference type="AlphaFoldDB" id="A0A9R1SZ46"/>
<dbReference type="OrthoDB" id="274752at2759"/>
<proteinExistence type="predicted"/>
<accession>A0A9R1SZ46</accession>
<name>A0A9R1SZ46_9HYME</name>
<dbReference type="Proteomes" id="UP000694866">
    <property type="component" value="Unplaced"/>
</dbReference>
<keyword evidence="2" id="KW-0689">Ribosomal protein</keyword>
<sequence length="175" mass="20278">MRVTSLQYFQQFSTMAAINKAKPIVKYILGTCMPSAKSNAARIKIRRFELDQNLLMYWNEFSFVFAHDPNKLCKTGDTVLIQELPQKMTRLITHEVVEIIYPMGDITDPVTGKKVVVSKYREEIKETNELYGEAESAFNYEERPPRGTLEDKLDFSHKPSYVKYHEDGTPQPYSI</sequence>